<dbReference type="SMART" id="SM00382">
    <property type="entry name" value="AAA"/>
    <property type="match status" value="2"/>
</dbReference>
<dbReference type="InterPro" id="IPR011704">
    <property type="entry name" value="ATPase_dyneun-rel_AAA"/>
</dbReference>
<dbReference type="Pfam" id="PF12774">
    <property type="entry name" value="AAA_6"/>
    <property type="match status" value="1"/>
</dbReference>
<feature type="non-terminal residue" evidence="19">
    <location>
        <position position="1"/>
    </location>
</feature>
<dbReference type="FunFam" id="1.20.140.100:FF:000004">
    <property type="entry name" value="Dynein axonemal heavy chain 6"/>
    <property type="match status" value="1"/>
</dbReference>
<evidence type="ECO:0000256" key="2">
    <source>
        <dbReference type="ARBA" id="ARBA00008887"/>
    </source>
</evidence>
<dbReference type="Pfam" id="PF12781">
    <property type="entry name" value="AAA_9"/>
    <property type="match status" value="2"/>
</dbReference>
<name>Q4SP49_TETNG</name>
<evidence type="ECO:0000256" key="11">
    <source>
        <dbReference type="ARBA" id="ARBA00023212"/>
    </source>
</evidence>
<evidence type="ECO:0000256" key="7">
    <source>
        <dbReference type="ARBA" id="ARBA00023017"/>
    </source>
</evidence>
<dbReference type="FunFam" id="3.40.50.300:FF:000320">
    <property type="entry name" value="Dynein, axonemal, heavy chain 5"/>
    <property type="match status" value="1"/>
</dbReference>
<dbReference type="InterPro" id="IPR024743">
    <property type="entry name" value="Dynein_HC_stalk"/>
</dbReference>
<dbReference type="OrthoDB" id="5593012at2759"/>
<dbReference type="GO" id="GO:0008569">
    <property type="term" value="F:minus-end-directed microtubule motor activity"/>
    <property type="evidence" value="ECO:0007669"/>
    <property type="project" value="InterPro"/>
</dbReference>
<dbReference type="Pfam" id="PF17852">
    <property type="entry name" value="Dynein_AAA_lid"/>
    <property type="match status" value="1"/>
</dbReference>
<comment type="subcellular location">
    <subcellularLocation>
        <location evidence="1">Cytoplasm</location>
        <location evidence="1">Cytoskeleton</location>
        <location evidence="1">Cilium axoneme</location>
    </subcellularLocation>
</comment>
<evidence type="ECO:0000256" key="9">
    <source>
        <dbReference type="ARBA" id="ARBA00023069"/>
    </source>
</evidence>
<evidence type="ECO:0000256" key="13">
    <source>
        <dbReference type="ARBA" id="ARBA00062885"/>
    </source>
</evidence>
<dbReference type="KEGG" id="tng:GSTEN00015000G001"/>
<keyword evidence="3" id="KW-0963">Cytoplasm</keyword>
<keyword evidence="9" id="KW-0969">Cilium</keyword>
<keyword evidence="4" id="KW-0493">Microtubule</keyword>
<reference evidence="19" key="2">
    <citation type="submission" date="2004-02" db="EMBL/GenBank/DDBJ databases">
        <authorList>
            <consortium name="Genoscope"/>
            <consortium name="Whitehead Institute Centre for Genome Research"/>
        </authorList>
    </citation>
    <scope>NUCLEOTIDE SEQUENCE</scope>
</reference>
<dbReference type="FunFam" id="1.10.472.130:FF:000005">
    <property type="entry name" value="Dynein axonemal heavy chain 7"/>
    <property type="match status" value="1"/>
</dbReference>
<dbReference type="Gene3D" id="1.20.920.20">
    <property type="match status" value="2"/>
</dbReference>
<dbReference type="InterPro" id="IPR027417">
    <property type="entry name" value="P-loop_NTPase"/>
</dbReference>
<dbReference type="PANTHER" id="PTHR22878:SF71">
    <property type="entry name" value="DYNEIN, AXONEMAL, HEAVY CHAIN 3"/>
    <property type="match status" value="1"/>
</dbReference>
<organism evidence="19">
    <name type="scientific">Tetraodon nigroviridis</name>
    <name type="common">Spotted green pufferfish</name>
    <name type="synonym">Chelonodon nigroviridis</name>
    <dbReference type="NCBI Taxonomy" id="99883"/>
    <lineage>
        <taxon>Eukaryota</taxon>
        <taxon>Metazoa</taxon>
        <taxon>Chordata</taxon>
        <taxon>Craniata</taxon>
        <taxon>Vertebrata</taxon>
        <taxon>Euteleostomi</taxon>
        <taxon>Actinopterygii</taxon>
        <taxon>Neopterygii</taxon>
        <taxon>Teleostei</taxon>
        <taxon>Neoteleostei</taxon>
        <taxon>Acanthomorphata</taxon>
        <taxon>Eupercaria</taxon>
        <taxon>Tetraodontiformes</taxon>
        <taxon>Tetradontoidea</taxon>
        <taxon>Tetraodontidae</taxon>
        <taxon>Tetraodon</taxon>
    </lineage>
</organism>
<dbReference type="Gene3D" id="1.10.287.2620">
    <property type="match status" value="1"/>
</dbReference>
<dbReference type="Pfam" id="PF03028">
    <property type="entry name" value="Dynein_heavy"/>
    <property type="match status" value="1"/>
</dbReference>
<dbReference type="Gene3D" id="1.10.472.130">
    <property type="match status" value="1"/>
</dbReference>
<dbReference type="GO" id="GO:0045505">
    <property type="term" value="F:dynein intermediate chain binding"/>
    <property type="evidence" value="ECO:0007669"/>
    <property type="project" value="InterPro"/>
</dbReference>
<keyword evidence="12" id="KW-0966">Cell projection</keyword>
<comment type="subunit">
    <text evidence="13">The dynein complex consists of at least two heavy chains and a number of intermediate and light chains.</text>
</comment>
<feature type="coiled-coil region" evidence="17">
    <location>
        <begin position="1932"/>
        <end position="1994"/>
    </location>
</feature>
<dbReference type="InterPro" id="IPR004273">
    <property type="entry name" value="Dynein_heavy_D6_P-loop"/>
</dbReference>
<keyword evidence="7" id="KW-0243">Dynein</keyword>
<evidence type="ECO:0000259" key="18">
    <source>
        <dbReference type="SMART" id="SM00382"/>
    </source>
</evidence>
<dbReference type="InterPro" id="IPR026983">
    <property type="entry name" value="DHC"/>
</dbReference>
<gene>
    <name evidence="19" type="ORF">GSTENG00015000001</name>
</gene>
<dbReference type="FunFam" id="1.10.287.2620:FF:000002">
    <property type="entry name" value="Dynein heavy chain 2, axonemal"/>
    <property type="match status" value="1"/>
</dbReference>
<dbReference type="GO" id="GO:0005930">
    <property type="term" value="C:axoneme"/>
    <property type="evidence" value="ECO:0007669"/>
    <property type="project" value="UniProtKB-SubCell"/>
</dbReference>
<dbReference type="InterPro" id="IPR042222">
    <property type="entry name" value="Dynein_2_N"/>
</dbReference>
<dbReference type="Gene3D" id="3.20.180.20">
    <property type="entry name" value="Dynein heavy chain, N-terminal domain 2"/>
    <property type="match status" value="1"/>
</dbReference>
<dbReference type="InterPro" id="IPR042228">
    <property type="entry name" value="Dynein_linker_3"/>
</dbReference>
<dbReference type="Pfam" id="PF08393">
    <property type="entry name" value="DHC_N2"/>
    <property type="match status" value="1"/>
</dbReference>
<keyword evidence="5" id="KW-0547">Nucleotide-binding</keyword>
<dbReference type="GO" id="GO:0007018">
    <property type="term" value="P:microtubule-based movement"/>
    <property type="evidence" value="ECO:0007669"/>
    <property type="project" value="InterPro"/>
</dbReference>
<evidence type="ECO:0000256" key="10">
    <source>
        <dbReference type="ARBA" id="ARBA00023175"/>
    </source>
</evidence>
<dbReference type="Pfam" id="PF12780">
    <property type="entry name" value="AAA_8"/>
    <property type="match status" value="1"/>
</dbReference>
<evidence type="ECO:0000256" key="17">
    <source>
        <dbReference type="SAM" id="Coils"/>
    </source>
</evidence>
<dbReference type="SUPFAM" id="SSF52540">
    <property type="entry name" value="P-loop containing nucleoside triphosphate hydrolases"/>
    <property type="match status" value="2"/>
</dbReference>
<comment type="similarity">
    <text evidence="2">Belongs to the dynein heavy chain family.</text>
</comment>
<dbReference type="Gene3D" id="1.10.8.1220">
    <property type="match status" value="1"/>
</dbReference>
<dbReference type="Pfam" id="PF12777">
    <property type="entry name" value="MT"/>
    <property type="match status" value="1"/>
</dbReference>
<dbReference type="FunFam" id="1.10.8.1220:FF:000001">
    <property type="entry name" value="Dynein axonemal heavy chain 5"/>
    <property type="match status" value="1"/>
</dbReference>
<evidence type="ECO:0000256" key="1">
    <source>
        <dbReference type="ARBA" id="ARBA00004430"/>
    </source>
</evidence>
<dbReference type="Gene3D" id="3.40.50.300">
    <property type="entry name" value="P-loop containing nucleotide triphosphate hydrolases"/>
    <property type="match status" value="6"/>
</dbReference>
<dbReference type="EMBL" id="CAAE01014542">
    <property type="protein sequence ID" value="CAF97583.1"/>
    <property type="molecule type" value="Genomic_DNA"/>
</dbReference>
<dbReference type="FunFam" id="1.20.920.20:FF:000006">
    <property type="entry name" value="Dynein, axonemal, heavy chain 6"/>
    <property type="match status" value="1"/>
</dbReference>
<evidence type="ECO:0000256" key="15">
    <source>
        <dbReference type="ARBA" id="ARBA00078543"/>
    </source>
</evidence>
<reference evidence="19" key="1">
    <citation type="journal article" date="2004" name="Nature">
        <title>Genome duplication in the teleost fish Tetraodon nigroviridis reveals the early vertebrate proto-karyotype.</title>
        <authorList>
            <person name="Jaillon O."/>
            <person name="Aury J.-M."/>
            <person name="Brunet F."/>
            <person name="Petit J.-L."/>
            <person name="Stange-Thomann N."/>
            <person name="Mauceli E."/>
            <person name="Bouneau L."/>
            <person name="Fischer C."/>
            <person name="Ozouf-Costaz C."/>
            <person name="Bernot A."/>
            <person name="Nicaud S."/>
            <person name="Jaffe D."/>
            <person name="Fisher S."/>
            <person name="Lutfalla G."/>
            <person name="Dossat C."/>
            <person name="Segurens B."/>
            <person name="Dasilva C."/>
            <person name="Salanoubat M."/>
            <person name="Levy M."/>
            <person name="Boudet N."/>
            <person name="Castellano S."/>
            <person name="Anthouard V."/>
            <person name="Jubin C."/>
            <person name="Castelli V."/>
            <person name="Katinka M."/>
            <person name="Vacherie B."/>
            <person name="Biemont C."/>
            <person name="Skalli Z."/>
            <person name="Cattolico L."/>
            <person name="Poulain J."/>
            <person name="De Berardinis V."/>
            <person name="Cruaud C."/>
            <person name="Duprat S."/>
            <person name="Brottier P."/>
            <person name="Coutanceau J.-P."/>
            <person name="Gouzy J."/>
            <person name="Parra G."/>
            <person name="Lardier G."/>
            <person name="Chapple C."/>
            <person name="McKernan K.J."/>
            <person name="McEwan P."/>
            <person name="Bosak S."/>
            <person name="Kellis M."/>
            <person name="Volff J.-N."/>
            <person name="Guigo R."/>
            <person name="Zody M.C."/>
            <person name="Mesirov J."/>
            <person name="Lindblad-Toh K."/>
            <person name="Birren B."/>
            <person name="Nusbaum C."/>
            <person name="Kahn D."/>
            <person name="Robinson-Rechavi M."/>
            <person name="Laudet V."/>
            <person name="Schachter V."/>
            <person name="Quetier F."/>
            <person name="Saurin W."/>
            <person name="Scarpelli C."/>
            <person name="Wincker P."/>
            <person name="Lander E.S."/>
            <person name="Weissenbach J."/>
            <person name="Roest Crollius H."/>
        </authorList>
    </citation>
    <scope>NUCLEOTIDE SEQUENCE [LARGE SCALE GENOMIC DNA]</scope>
</reference>
<dbReference type="InterPro" id="IPR041466">
    <property type="entry name" value="Dynein_AAA5_ext"/>
</dbReference>
<evidence type="ECO:0000256" key="3">
    <source>
        <dbReference type="ARBA" id="ARBA00022490"/>
    </source>
</evidence>
<dbReference type="Gene3D" id="1.10.8.720">
    <property type="entry name" value="Region D6 of dynein motor"/>
    <property type="match status" value="1"/>
</dbReference>
<feature type="domain" description="AAA+ ATPase" evidence="18">
    <location>
        <begin position="1371"/>
        <end position="1527"/>
    </location>
</feature>
<dbReference type="InterPro" id="IPR024317">
    <property type="entry name" value="Dynein_heavy_chain_D4_dom"/>
</dbReference>
<dbReference type="Gene3D" id="1.20.140.100">
    <property type="entry name" value="Dynein heavy chain, N-terminal domain 2"/>
    <property type="match status" value="1"/>
</dbReference>
<proteinExistence type="inferred from homology"/>
<dbReference type="GO" id="GO:0005874">
    <property type="term" value="C:microtubule"/>
    <property type="evidence" value="ECO:0007669"/>
    <property type="project" value="UniProtKB-KW"/>
</dbReference>
<dbReference type="GO" id="GO:0016887">
    <property type="term" value="F:ATP hydrolysis activity"/>
    <property type="evidence" value="ECO:0007669"/>
    <property type="project" value="InterPro"/>
</dbReference>
<dbReference type="PANTHER" id="PTHR22878">
    <property type="entry name" value="DYNEIN HEAVY CHAIN 6, AXONEMAL-LIKE-RELATED"/>
    <property type="match status" value="1"/>
</dbReference>
<dbReference type="Pfam" id="PF07728">
    <property type="entry name" value="AAA_5"/>
    <property type="match status" value="1"/>
</dbReference>
<dbReference type="InterPro" id="IPR003593">
    <property type="entry name" value="AAA+_ATPase"/>
</dbReference>
<sequence>MAENPEYMISDNSSDSERYMHYISSGINVSEVPPLSHEQMNKIRRLLPPGCDGTKHLQIMRKDLEEKVQKYYYFSFKKSIVNYVLLDPSERKKLAIYSVPVAIPTRVIRAPVPWEASYKDNRAWIKNHLFTISGIMILLQNIWQKRFSSLRFVTISDLLSAGLPFIPSDFEAFVQKQCQSTRDELLDKWLPECASLLNTYKHQWLRHIPLNPEAPVIALEFFSWVASLMSLQLRKLVTDSLKDLLNFICMYKGKSEFVKPQLLLVEMEVKEPHIEFNPSFQDCWENTEPFNKMCKEIAVLHMSMPLSMFCLNAGKLNNDLFNRAAGLKDMLITFQMNKNRALNKGICQQYEDITATIRSVPENTAQLVTLDQFRVKTSEETVFTLIGEIKDAIDRLRFLMERAILPCPFMNLDAEAISDELDGMWKTLHKLFRTFSSFAGPQLVAKTYELKVEQFKAYLPVLKTISNRGIKERHWQQISVIVGAEIKPDETSSLFNMLEAGLSDFADKLEEIGALASKEYTLESNMRKMKDEWLDLRFTFNQYRDTVRQTHSFSCSKKLKCCHGKFVKSPMCCFIYFMFFFQDTSTVSAVDDIQVLLDDHIIKVQTMRSSPFIKPIEAECKQWEEQLVNIQDILDALIKCQITWLYLEPIFSSADIIAQMPVEGRKFGIVDGYWKNIMAEAVNDTRVLVVTSQPRMLERLLESNELLEEIHKGLNIYLEKKRLYFPRFFFLSNDELLQILSQTRDPLCVQPHLKKCFEGIAKLEFTEDMAITGMISSEKEIMPLIERIYPADAKGMVEKWLLQVEKLMLSSVRDVIHKGVLDYEKVPRKEWVLQWPGQVVICASSIFWTKEVAESIVNGTLLARDVVAQLSDDGVCSLNDFKWISQLQYYWRDNDVWLRMITTYLKYGYEYLGNSPRLVITPLTDRCYRTLMGALKLNLGGAPEGPAGTGKTETTKDLAKALAKQVEVLSVVAQQVLCIQRAIARNLKTFLFEGTELSLNPTCSVFITMNPGYAGRAELPDNLKALFRTVAMMVPDYCLIGEISLYSMGFIESRSLAQKIVATYRLCSEQLSSQHHYDYGMRAVKSVLTAAGNLRLKYPEENENVLLLRALMDVNMAKFLPQDVPLFELCLMSGEIIQMSSKMSLIFETADLEQASPATVSRCGMIYMDPLQLGWGPLRDSYIKTLPPCLWPKQRELIKDLFNWLVQPCLDFIEGNCRFVVKTSPNHLTSSLMNLYTCIISIDEITSKGAIEDEVTELLKCLYLFAAVWGLGGTVTAESRTKFDKFFRNLIAGSDPKYPTPKNITLDKNNLFPKGGTVYDYYFHMGQWNVWTDAISKEETKIADGASVGDLIIPTMETARQKYFLQTYLAHEIPMLFVGPTGTGKSVINKSFLVKLPKDQYIPNCIDFSARTSSVQTQEIVMAKLDRRRKGVFGPPVGKKCIVYVDDLNMPAKEIYGAQPPIELLRQWIDHHHWYDKKDTSKLSIIDVLFISAMGPPGGGKNDITGVEGKNLVFLFTDSQIKNEAMLEDVNMLLNTGDVPNIFPADERGEVIEKMQEIARIECRNIDATPLSMYNFFIDRVKMNLHIVLAMSPIGDAFRNRLRMFPSLINCCTIDWFHAWPNDALEMVAHKFLEDVEMDDKVRLEVVEMCKSFQTTARDMSERYYERLRRHNYVTPTSYLELILTFKTLLKVKRNEVAMAKERYVVGLEKLEFATSQVSVMQEELTALQPELIQTSAETDKMMLKIEAETVDVDAKKELVSADEKVANEAAAAAKLIKDDCEGDLAEAMPALEAALAALDTLKPSDITLLKAMQNPPALVKLVLESICIMKGIKPERKADKGSGKMVDDYWGPSKKILGDLKLLESLKTYDKDNIPPPYIKKIRDNYINNPDFQPSVIKNVSSACEGLCSWVRAMEVYDRVAKVVAPKKEKLKMAEDELAAQMKMLDMKRAELKEVEDKLQILNDELNAMINKKQDLEDNIEWCSQKLIRAEKLIGGLGGEKHRWTEAARQLQIRYNNLTGDILLCSGTVSYLGAFPVDYRVECQQQWHEKCQDRQIPCSSDFSLSNTLGNQVAIRSWQIAGLPVDSYSTDNGIIVFNFRRWPLMIDPQGQANRWIKNMEKANKLTVIKLTDADYVRKLENCIPAGTPVLLEKVGEELDPVNEPVNMVINHTRNSLCFSVIIFWAGWNIPYEFNESDLSISMRQIRMFLDDYEEVQLDALTYLTGECNYGGRVTDDKDRRLLMSLLSIFYSWDLINKDRYELCEGGMYYVPSHSPYQEYVNYIRSLPICTDPCVFGLHSNADITKDNQETNQLLNGVLLTLPRQTSGGGKSPQTPQGLQDQLLGIVAAKEKPELEEKKNQLILESAENNKQLKEIEDRILYVLSSSEGSILENETAIEILSSSKTLSIEISEKQKIASLTEEEIDNTRMGYRPVAVHSAILFFCISDLANIEPMYQYSLTWFVALYINSIALSATSEIVEQRIINIVDHFTLSIYKNVCRSLFEKDKLLFSLLLTVGIMQGKGQIDEQVWRFLLTGGIALDNPYPNPAPEWLSAKSWSEIVRASNLPNLEGLFEHVQENISSWKILYDSSRPQEESLPDHWNELNGMSKMIIIRCFRPDKLIPAVQTFVVDNMGQCYIEPPNFDLAGTYEDSNCCSPLIFVLSPGTDPTAGLLKFADDLDMGGNKIQTISLGQGQGPIASEMIDKALRKGTWVVLQNCHLATSWMPTLEKICEETIVPGNTHRSFR</sequence>
<keyword evidence="11" id="KW-0206">Cytoskeleton</keyword>
<protein>
    <recommendedName>
        <fullName evidence="14">Dynein axonemal heavy chain 7</fullName>
    </recommendedName>
    <alternativeName>
        <fullName evidence="16">Axonemal beta dynein heavy chain 7</fullName>
    </alternativeName>
    <alternativeName>
        <fullName evidence="15">Ciliary dynein heavy chain 7</fullName>
    </alternativeName>
</protein>
<evidence type="ECO:0000256" key="16">
    <source>
        <dbReference type="ARBA" id="ARBA00082102"/>
    </source>
</evidence>
<dbReference type="InterPro" id="IPR013602">
    <property type="entry name" value="Dynein_heavy_linker"/>
</dbReference>
<dbReference type="Gene3D" id="1.10.8.710">
    <property type="match status" value="1"/>
</dbReference>
<evidence type="ECO:0000256" key="6">
    <source>
        <dbReference type="ARBA" id="ARBA00022840"/>
    </source>
</evidence>
<evidence type="ECO:0000256" key="12">
    <source>
        <dbReference type="ARBA" id="ARBA00023273"/>
    </source>
</evidence>
<evidence type="ECO:0000256" key="5">
    <source>
        <dbReference type="ARBA" id="ARBA00022741"/>
    </source>
</evidence>
<dbReference type="GO" id="GO:0030286">
    <property type="term" value="C:dynein complex"/>
    <property type="evidence" value="ECO:0007669"/>
    <property type="project" value="UniProtKB-KW"/>
</dbReference>
<dbReference type="GO" id="GO:0005524">
    <property type="term" value="F:ATP binding"/>
    <property type="evidence" value="ECO:0007669"/>
    <property type="project" value="UniProtKB-KW"/>
</dbReference>
<dbReference type="InterPro" id="IPR035706">
    <property type="entry name" value="AAA_9"/>
</dbReference>
<dbReference type="InterPro" id="IPR043157">
    <property type="entry name" value="Dynein_AAA1S"/>
</dbReference>
<dbReference type="Pfam" id="PF18198">
    <property type="entry name" value="AAA_lid_11"/>
    <property type="match status" value="1"/>
</dbReference>
<keyword evidence="10" id="KW-0505">Motor protein</keyword>
<accession>Q4SP49</accession>
<dbReference type="InterPro" id="IPR041658">
    <property type="entry name" value="AAA_lid_11"/>
</dbReference>
<comment type="caution">
    <text evidence="19">The sequence shown here is derived from an EMBL/GenBank/DDBJ whole genome shotgun (WGS) entry which is preliminary data.</text>
</comment>
<dbReference type="GO" id="GO:0051959">
    <property type="term" value="F:dynein light intermediate chain binding"/>
    <property type="evidence" value="ECO:0007669"/>
    <property type="project" value="InterPro"/>
</dbReference>
<keyword evidence="8 17" id="KW-0175">Coiled coil</keyword>
<evidence type="ECO:0000256" key="14">
    <source>
        <dbReference type="ARBA" id="ARBA00071816"/>
    </source>
</evidence>
<dbReference type="FunFam" id="1.10.8.710:FF:000001">
    <property type="entry name" value="Dynein axonemal heavy chain 2"/>
    <property type="match status" value="1"/>
</dbReference>
<evidence type="ECO:0000256" key="4">
    <source>
        <dbReference type="ARBA" id="ARBA00022701"/>
    </source>
</evidence>
<evidence type="ECO:0000256" key="8">
    <source>
        <dbReference type="ARBA" id="ARBA00023054"/>
    </source>
</evidence>
<dbReference type="InterPro" id="IPR042219">
    <property type="entry name" value="AAA_lid_11_sf"/>
</dbReference>
<evidence type="ECO:0000313" key="19">
    <source>
        <dbReference type="EMBL" id="CAF97583.1"/>
    </source>
</evidence>
<dbReference type="FunFam" id="3.20.180.20:FF:000003">
    <property type="entry name" value="Dynein heavy chain 12, axonemal"/>
    <property type="match status" value="1"/>
</dbReference>
<dbReference type="InterPro" id="IPR035699">
    <property type="entry name" value="AAA_6"/>
</dbReference>
<dbReference type="Gene3D" id="1.20.58.1120">
    <property type="match status" value="2"/>
</dbReference>
<feature type="domain" description="AAA+ ATPase" evidence="18">
    <location>
        <begin position="937"/>
        <end position="1038"/>
    </location>
</feature>
<keyword evidence="6" id="KW-0067">ATP-binding</keyword>